<dbReference type="VEuPathDB" id="FungiDB:LCOR_10281.1"/>
<feature type="transmembrane region" description="Helical" evidence="6">
    <location>
        <begin position="44"/>
        <end position="66"/>
    </location>
</feature>
<dbReference type="EMBL" id="CBTN010000070">
    <property type="protein sequence ID" value="CDH59469.1"/>
    <property type="molecule type" value="Genomic_DNA"/>
</dbReference>
<proteinExistence type="predicted"/>
<dbReference type="AlphaFoldDB" id="A0A068SAY3"/>
<keyword evidence="4 6" id="KW-1133">Transmembrane helix</keyword>
<evidence type="ECO:0000256" key="3">
    <source>
        <dbReference type="ARBA" id="ARBA00022692"/>
    </source>
</evidence>
<dbReference type="Pfam" id="PF02656">
    <property type="entry name" value="DUF202"/>
    <property type="match status" value="1"/>
</dbReference>
<gene>
    <name evidence="8" type="ORF">LCOR_10281.1</name>
</gene>
<evidence type="ECO:0000256" key="6">
    <source>
        <dbReference type="SAM" id="Phobius"/>
    </source>
</evidence>
<feature type="domain" description="DUF202" evidence="7">
    <location>
        <begin position="35"/>
        <end position="103"/>
    </location>
</feature>
<keyword evidence="5 6" id="KW-0472">Membrane</keyword>
<dbReference type="Proteomes" id="UP000027586">
    <property type="component" value="Unassembled WGS sequence"/>
</dbReference>
<dbReference type="InterPro" id="IPR003807">
    <property type="entry name" value="DUF202"/>
</dbReference>
<evidence type="ECO:0000259" key="7">
    <source>
        <dbReference type="Pfam" id="PF02656"/>
    </source>
</evidence>
<dbReference type="InterPro" id="IPR052053">
    <property type="entry name" value="IM_YidH-like"/>
</dbReference>
<evidence type="ECO:0000313" key="9">
    <source>
        <dbReference type="Proteomes" id="UP000027586"/>
    </source>
</evidence>
<comment type="caution">
    <text evidence="8">The sequence shown here is derived from an EMBL/GenBank/DDBJ whole genome shotgun (WGS) entry which is preliminary data.</text>
</comment>
<sequence length="139" mass="15096">MSATESTSLLNKSVQKRKSITLGSLYLENTGAVARDHLANERTFLAWMRTSFSTISVGVGITQLFRLQETAIQQIGQLLGVGFILMGALYLALGCTRFFHAQSAMTKGYFPATRGIIMTTFGVTLAALTILLVIVQTES</sequence>
<feature type="transmembrane region" description="Helical" evidence="6">
    <location>
        <begin position="112"/>
        <end position="135"/>
    </location>
</feature>
<keyword evidence="2" id="KW-1003">Cell membrane</keyword>
<protein>
    <recommendedName>
        <fullName evidence="7">DUF202 domain-containing protein</fullName>
    </recommendedName>
</protein>
<evidence type="ECO:0000256" key="5">
    <source>
        <dbReference type="ARBA" id="ARBA00023136"/>
    </source>
</evidence>
<evidence type="ECO:0000256" key="2">
    <source>
        <dbReference type="ARBA" id="ARBA00022475"/>
    </source>
</evidence>
<keyword evidence="3 6" id="KW-0812">Transmembrane</keyword>
<feature type="transmembrane region" description="Helical" evidence="6">
    <location>
        <begin position="78"/>
        <end position="100"/>
    </location>
</feature>
<dbReference type="PANTHER" id="PTHR34187">
    <property type="entry name" value="FGR18P"/>
    <property type="match status" value="1"/>
</dbReference>
<evidence type="ECO:0000256" key="4">
    <source>
        <dbReference type="ARBA" id="ARBA00022989"/>
    </source>
</evidence>
<dbReference type="PANTHER" id="PTHR34187:SF2">
    <property type="entry name" value="DUF202 DOMAIN-CONTAINING PROTEIN"/>
    <property type="match status" value="1"/>
</dbReference>
<comment type="subcellular location">
    <subcellularLocation>
        <location evidence="1">Cell membrane</location>
        <topology evidence="1">Multi-pass membrane protein</topology>
    </subcellularLocation>
</comment>
<organism evidence="8 9">
    <name type="scientific">Lichtheimia corymbifera JMRC:FSU:9682</name>
    <dbReference type="NCBI Taxonomy" id="1263082"/>
    <lineage>
        <taxon>Eukaryota</taxon>
        <taxon>Fungi</taxon>
        <taxon>Fungi incertae sedis</taxon>
        <taxon>Mucoromycota</taxon>
        <taxon>Mucoromycotina</taxon>
        <taxon>Mucoromycetes</taxon>
        <taxon>Mucorales</taxon>
        <taxon>Lichtheimiaceae</taxon>
        <taxon>Lichtheimia</taxon>
    </lineage>
</organism>
<accession>A0A068SAY3</accession>
<dbReference type="GO" id="GO:0005886">
    <property type="term" value="C:plasma membrane"/>
    <property type="evidence" value="ECO:0007669"/>
    <property type="project" value="UniProtKB-SubCell"/>
</dbReference>
<name>A0A068SAY3_9FUNG</name>
<reference evidence="8" key="1">
    <citation type="submission" date="2013-08" db="EMBL/GenBank/DDBJ databases">
        <title>Gene expansion shapes genome architecture in the human pathogen Lichtheimia corymbifera: an evolutionary genomics analysis in the ancient terrestrial Mucorales (Mucoromycotina).</title>
        <authorList>
            <person name="Schwartze V.U."/>
            <person name="Winter S."/>
            <person name="Shelest E."/>
            <person name="Marcet-Houben M."/>
            <person name="Horn F."/>
            <person name="Wehner S."/>
            <person name="Hoffmann K."/>
            <person name="Riege K."/>
            <person name="Sammeth M."/>
            <person name="Nowrousian M."/>
            <person name="Valiante V."/>
            <person name="Linde J."/>
            <person name="Jacobsen I.D."/>
            <person name="Marz M."/>
            <person name="Brakhage A.A."/>
            <person name="Gabaldon T."/>
            <person name="Bocker S."/>
            <person name="Voigt K."/>
        </authorList>
    </citation>
    <scope>NUCLEOTIDE SEQUENCE [LARGE SCALE GENOMIC DNA]</scope>
    <source>
        <strain evidence="8">FSU 9682</strain>
    </source>
</reference>
<keyword evidence="9" id="KW-1185">Reference proteome</keyword>
<evidence type="ECO:0000313" key="8">
    <source>
        <dbReference type="EMBL" id="CDH59469.1"/>
    </source>
</evidence>
<dbReference type="OrthoDB" id="199599at2759"/>
<evidence type="ECO:0000256" key="1">
    <source>
        <dbReference type="ARBA" id="ARBA00004651"/>
    </source>
</evidence>